<reference evidence="4" key="1">
    <citation type="submission" date="2015-10" db="EMBL/GenBank/DDBJ databases">
        <title>Draft Genome Sequences of 11 Lactococcus lactis subspecies cremoris strains.</title>
        <authorList>
            <person name="Wels M."/>
            <person name="Backus L."/>
            <person name="Boekhorst J."/>
            <person name="Dijkstra A."/>
            <person name="Beerthuizen M."/>
            <person name="Kelly W."/>
            <person name="Siezen R."/>
            <person name="Bachmann H."/>
            <person name="Van Hijum S."/>
        </authorList>
    </citation>
    <scope>NUCLEOTIDE SEQUENCE [LARGE SCALE GENOMIC DNA]</scope>
    <source>
        <strain evidence="4">LMG9449</strain>
    </source>
</reference>
<evidence type="ECO:0000256" key="2">
    <source>
        <dbReference type="ARBA" id="ARBA00023295"/>
    </source>
</evidence>
<gene>
    <name evidence="3" type="ORF">LMG9449_0291</name>
</gene>
<dbReference type="SUPFAM" id="SSF51445">
    <property type="entry name" value="(Trans)glycosidases"/>
    <property type="match status" value="1"/>
</dbReference>
<keyword evidence="2" id="KW-0326">Glycosidase</keyword>
<dbReference type="PANTHER" id="PTHR10357:SF210">
    <property type="entry name" value="MALTODEXTRIN GLUCOSIDASE"/>
    <property type="match status" value="1"/>
</dbReference>
<name>A0A0A7SYG4_LACLL</name>
<dbReference type="InterPro" id="IPR017853">
    <property type="entry name" value="GH"/>
</dbReference>
<dbReference type="GO" id="GO:0016798">
    <property type="term" value="F:hydrolase activity, acting on glycosyl bonds"/>
    <property type="evidence" value="ECO:0007669"/>
    <property type="project" value="UniProtKB-KW"/>
</dbReference>
<accession>A0A0A7SYG4</accession>
<comment type="caution">
    <text evidence="3">The sequence shown here is derived from an EMBL/GenBank/DDBJ whole genome shotgun (WGS) entry which is preliminary data.</text>
</comment>
<sequence>MYYYNPWNLDYKQPFGAIKVGNSMNLSFTTDRPSVLVTCVIRRDFGKRYEFSMTKDSGGNFRVTIPFDEESGLYFYHFEIVESSDLGETRRFYGCSGIGGEGLLYTDENDVKPYQLTVFEKEDQAPSWYREAVFYQIFPDRFYNGNENGQINHPKPNSFIYGRKTDSPFYVKEENGDIARWDFFGGNLRGIIKKIPYLKELGINAIYLNPIFSGTSNHRYDTNDYLKIDSMLGRQEDFEELIQLLHQEKMHLILDGVFSHVGKNSLYFNINGDYGDDEGAAKNPDSPYFDWFKFENYPFEYKSWWGIKDLPEIDKDNDSFRNFIYGEKNSVLAKWNDLGIDGWRLDVADELPDSFIKGIRENLDSYSDKILIGEIWEDASNKISYGKRRNYILGGSLQAAMNYPFRDLIINLLNGHRSSQDVAHQLMTLQENYPKDIFYNNLNNLGTHDTERILTMIGEKNLSVALAMLFVLPGIPCIYYGDEAGLSGGKDPDNRKYFPWDNISPNVYNVYKSWTQKRLSENSLKYGEFSTFFTDRLLGILRYTDSEVFVELINPSEDELNIEVQEITFLQNLKFLPELKKLLTEKVISGKTNLELKMKI</sequence>
<protein>
    <submittedName>
        <fullName evidence="3">Neopullulanase</fullName>
    </submittedName>
</protein>
<dbReference type="InterPro" id="IPR045857">
    <property type="entry name" value="O16G_dom_2"/>
</dbReference>
<dbReference type="CDD" id="cd11338">
    <property type="entry name" value="AmyAc_CMD"/>
    <property type="match status" value="1"/>
</dbReference>
<evidence type="ECO:0000313" key="3">
    <source>
        <dbReference type="EMBL" id="KSU22456.1"/>
    </source>
</evidence>
<dbReference type="GO" id="GO:0005975">
    <property type="term" value="P:carbohydrate metabolic process"/>
    <property type="evidence" value="ECO:0007669"/>
    <property type="project" value="InterPro"/>
</dbReference>
<evidence type="ECO:0000313" key="4">
    <source>
        <dbReference type="Proteomes" id="UP000053612"/>
    </source>
</evidence>
<proteinExistence type="predicted"/>
<dbReference type="Proteomes" id="UP000053612">
    <property type="component" value="Unassembled WGS sequence"/>
</dbReference>
<dbReference type="EMBL" id="LKLS01000010">
    <property type="protein sequence ID" value="KSU22456.1"/>
    <property type="molecule type" value="Genomic_DNA"/>
</dbReference>
<dbReference type="RefSeq" id="WP_039114875.1">
    <property type="nucleotide sequence ID" value="NZ_CAKMBL010000006.1"/>
</dbReference>
<dbReference type="PANTHER" id="PTHR10357">
    <property type="entry name" value="ALPHA-AMYLASE FAMILY MEMBER"/>
    <property type="match status" value="1"/>
</dbReference>
<dbReference type="InterPro" id="IPR006047">
    <property type="entry name" value="GH13_cat_dom"/>
</dbReference>
<evidence type="ECO:0000256" key="1">
    <source>
        <dbReference type="ARBA" id="ARBA00022801"/>
    </source>
</evidence>
<dbReference type="Pfam" id="PF00128">
    <property type="entry name" value="Alpha-amylase"/>
    <property type="match status" value="1"/>
</dbReference>
<dbReference type="Gene3D" id="3.90.400.10">
    <property type="entry name" value="Oligo-1,6-glucosidase, Domain 2"/>
    <property type="match status" value="1"/>
</dbReference>
<dbReference type="Gene3D" id="3.20.20.80">
    <property type="entry name" value="Glycosidases"/>
    <property type="match status" value="1"/>
</dbReference>
<organism evidence="3 4">
    <name type="scientific">Lactococcus lactis subsp. lactis</name>
    <name type="common">Streptococcus lactis</name>
    <dbReference type="NCBI Taxonomy" id="1360"/>
    <lineage>
        <taxon>Bacteria</taxon>
        <taxon>Bacillati</taxon>
        <taxon>Bacillota</taxon>
        <taxon>Bacilli</taxon>
        <taxon>Lactobacillales</taxon>
        <taxon>Streptococcaceae</taxon>
        <taxon>Lactococcus</taxon>
    </lineage>
</organism>
<dbReference type="PATRIC" id="fig|1360.100.peg.2179"/>
<dbReference type="SMART" id="SM00642">
    <property type="entry name" value="Aamy"/>
    <property type="match status" value="1"/>
</dbReference>
<keyword evidence="1" id="KW-0378">Hydrolase</keyword>
<dbReference type="AlphaFoldDB" id="A0A0A7SYG4"/>